<dbReference type="EMBL" id="LAZR01000290">
    <property type="protein sequence ID" value="KKN76782.1"/>
    <property type="molecule type" value="Genomic_DNA"/>
</dbReference>
<protein>
    <submittedName>
        <fullName evidence="1">Uncharacterized protein</fullName>
    </submittedName>
</protein>
<name>A0A0F9TPC1_9ZZZZ</name>
<sequence length="86" mass="10166">MRKGKYVDATFTKEQKRARRLHQQALDDWCNLCDALMCVPDDRPREELHKRLDQALDTIEKKRQIAKELFPDVSESFTISEGTMRL</sequence>
<evidence type="ECO:0000313" key="1">
    <source>
        <dbReference type="EMBL" id="KKN76782.1"/>
    </source>
</evidence>
<organism evidence="1">
    <name type="scientific">marine sediment metagenome</name>
    <dbReference type="NCBI Taxonomy" id="412755"/>
    <lineage>
        <taxon>unclassified sequences</taxon>
        <taxon>metagenomes</taxon>
        <taxon>ecological metagenomes</taxon>
    </lineage>
</organism>
<comment type="caution">
    <text evidence="1">The sequence shown here is derived from an EMBL/GenBank/DDBJ whole genome shotgun (WGS) entry which is preliminary data.</text>
</comment>
<dbReference type="AlphaFoldDB" id="A0A0F9TPC1"/>
<proteinExistence type="predicted"/>
<reference evidence="1" key="1">
    <citation type="journal article" date="2015" name="Nature">
        <title>Complex archaea that bridge the gap between prokaryotes and eukaryotes.</title>
        <authorList>
            <person name="Spang A."/>
            <person name="Saw J.H."/>
            <person name="Jorgensen S.L."/>
            <person name="Zaremba-Niedzwiedzka K."/>
            <person name="Martijn J."/>
            <person name="Lind A.E."/>
            <person name="van Eijk R."/>
            <person name="Schleper C."/>
            <person name="Guy L."/>
            <person name="Ettema T.J."/>
        </authorList>
    </citation>
    <scope>NUCLEOTIDE SEQUENCE</scope>
</reference>
<accession>A0A0F9TPC1</accession>
<gene>
    <name evidence="1" type="ORF">LCGC14_0367530</name>
</gene>